<evidence type="ECO:0000256" key="9">
    <source>
        <dbReference type="ARBA" id="ARBA00023172"/>
    </source>
</evidence>
<evidence type="ECO:0000313" key="15">
    <source>
        <dbReference type="Proteomes" id="UP000269265"/>
    </source>
</evidence>
<dbReference type="SUPFAM" id="SSF47823">
    <property type="entry name" value="lambda integrase-like, N-terminal domain"/>
    <property type="match status" value="1"/>
</dbReference>
<feature type="active site" evidence="11">
    <location>
        <position position="280"/>
    </location>
</feature>
<evidence type="ECO:0000256" key="6">
    <source>
        <dbReference type="ARBA" id="ARBA00022829"/>
    </source>
</evidence>
<evidence type="ECO:0000256" key="5">
    <source>
        <dbReference type="ARBA" id="ARBA00022618"/>
    </source>
</evidence>
<dbReference type="Gene3D" id="1.10.443.10">
    <property type="entry name" value="Intergrase catalytic core"/>
    <property type="match status" value="1"/>
</dbReference>
<feature type="active site" evidence="11">
    <location>
        <position position="254"/>
    </location>
</feature>
<keyword evidence="6 11" id="KW-0159">Chromosome partition</keyword>
<dbReference type="InterPro" id="IPR011932">
    <property type="entry name" value="Recomb_XerD"/>
</dbReference>
<dbReference type="PROSITE" id="PS51900">
    <property type="entry name" value="CB"/>
    <property type="match status" value="1"/>
</dbReference>
<comment type="similarity">
    <text evidence="2 11">Belongs to the 'phage' integrase family. XerD subfamily.</text>
</comment>
<dbReference type="InterPro" id="IPR004107">
    <property type="entry name" value="Integrase_SAM-like_N"/>
</dbReference>
<gene>
    <name evidence="11 14" type="primary">xerD</name>
    <name evidence="14" type="ORF">EIP75_02575</name>
</gene>
<evidence type="ECO:0000259" key="13">
    <source>
        <dbReference type="PROSITE" id="PS51900"/>
    </source>
</evidence>
<dbReference type="NCBIfam" id="TIGR02225">
    <property type="entry name" value="recomb_XerD"/>
    <property type="match status" value="1"/>
</dbReference>
<evidence type="ECO:0000256" key="10">
    <source>
        <dbReference type="ARBA" id="ARBA00023306"/>
    </source>
</evidence>
<protein>
    <recommendedName>
        <fullName evidence="3 11">Tyrosine recombinase XerD</fullName>
    </recommendedName>
</protein>
<feature type="active site" evidence="11">
    <location>
        <position position="257"/>
    </location>
</feature>
<dbReference type="OrthoDB" id="9801717at2"/>
<evidence type="ECO:0000313" key="14">
    <source>
        <dbReference type="EMBL" id="RRS05770.1"/>
    </source>
</evidence>
<dbReference type="PROSITE" id="PS51898">
    <property type="entry name" value="TYR_RECOMBINASE"/>
    <property type="match status" value="1"/>
</dbReference>
<dbReference type="InterPro" id="IPR050090">
    <property type="entry name" value="Tyrosine_recombinase_XerCD"/>
</dbReference>
<feature type="active site" description="O-(3'-phospho-DNA)-tyrosine intermediate" evidence="11">
    <location>
        <position position="289"/>
    </location>
</feature>
<evidence type="ECO:0000256" key="11">
    <source>
        <dbReference type="HAMAP-Rule" id="MF_01807"/>
    </source>
</evidence>
<dbReference type="InterPro" id="IPR010998">
    <property type="entry name" value="Integrase_recombinase_N"/>
</dbReference>
<proteinExistence type="inferred from homology"/>
<organism evidence="14 15">
    <name type="scientific">Aquabacterium soli</name>
    <dbReference type="NCBI Taxonomy" id="2493092"/>
    <lineage>
        <taxon>Bacteria</taxon>
        <taxon>Pseudomonadati</taxon>
        <taxon>Pseudomonadota</taxon>
        <taxon>Betaproteobacteria</taxon>
        <taxon>Burkholderiales</taxon>
        <taxon>Aquabacterium</taxon>
    </lineage>
</organism>
<name>A0A3R8SBG6_9BURK</name>
<dbReference type="HAMAP" id="MF_01807">
    <property type="entry name" value="Recomb_XerD"/>
    <property type="match status" value="1"/>
</dbReference>
<dbReference type="RefSeq" id="WP_125241677.1">
    <property type="nucleotide sequence ID" value="NZ_RSED01000002.1"/>
</dbReference>
<accession>A0A3R8SBG6</accession>
<evidence type="ECO:0000259" key="12">
    <source>
        <dbReference type="PROSITE" id="PS51898"/>
    </source>
</evidence>
<keyword evidence="8 11" id="KW-0238">DNA-binding</keyword>
<dbReference type="PANTHER" id="PTHR30349:SF90">
    <property type="entry name" value="TYROSINE RECOMBINASE XERD"/>
    <property type="match status" value="1"/>
</dbReference>
<evidence type="ECO:0000256" key="4">
    <source>
        <dbReference type="ARBA" id="ARBA00022490"/>
    </source>
</evidence>
<evidence type="ECO:0000256" key="1">
    <source>
        <dbReference type="ARBA" id="ARBA00004496"/>
    </source>
</evidence>
<dbReference type="SUPFAM" id="SSF56349">
    <property type="entry name" value="DNA breaking-rejoining enzymes"/>
    <property type="match status" value="1"/>
</dbReference>
<dbReference type="NCBIfam" id="NF001399">
    <property type="entry name" value="PRK00283.1"/>
    <property type="match status" value="1"/>
</dbReference>
<dbReference type="Gene3D" id="1.10.150.130">
    <property type="match status" value="1"/>
</dbReference>
<dbReference type="GO" id="GO:0003677">
    <property type="term" value="F:DNA binding"/>
    <property type="evidence" value="ECO:0007669"/>
    <property type="project" value="UniProtKB-UniRule"/>
</dbReference>
<dbReference type="Proteomes" id="UP000269265">
    <property type="component" value="Unassembled WGS sequence"/>
</dbReference>
<dbReference type="GO" id="GO:0005737">
    <property type="term" value="C:cytoplasm"/>
    <property type="evidence" value="ECO:0007669"/>
    <property type="project" value="UniProtKB-SubCell"/>
</dbReference>
<dbReference type="PANTHER" id="PTHR30349">
    <property type="entry name" value="PHAGE INTEGRASE-RELATED"/>
    <property type="match status" value="1"/>
</dbReference>
<dbReference type="InterPro" id="IPR013762">
    <property type="entry name" value="Integrase-like_cat_sf"/>
</dbReference>
<keyword evidence="10 11" id="KW-0131">Cell cycle</keyword>
<evidence type="ECO:0000256" key="2">
    <source>
        <dbReference type="ARBA" id="ARBA00010450"/>
    </source>
</evidence>
<comment type="caution">
    <text evidence="14">The sequence shown here is derived from an EMBL/GenBank/DDBJ whole genome shotgun (WGS) entry which is preliminary data.</text>
</comment>
<dbReference type="Pfam" id="PF02899">
    <property type="entry name" value="Phage_int_SAM_1"/>
    <property type="match status" value="1"/>
</dbReference>
<reference evidence="14 15" key="1">
    <citation type="submission" date="2018-12" db="EMBL/GenBank/DDBJ databases">
        <title>The whole draft genome of Aquabacterium sp. SJQ9.</title>
        <authorList>
            <person name="Sun L."/>
            <person name="Gao X."/>
            <person name="Chen W."/>
            <person name="Huang K."/>
        </authorList>
    </citation>
    <scope>NUCLEOTIDE SEQUENCE [LARGE SCALE GENOMIC DNA]</scope>
    <source>
        <strain evidence="14 15">SJQ9</strain>
    </source>
</reference>
<keyword evidence="4 11" id="KW-0963">Cytoplasm</keyword>
<dbReference type="HAMAP" id="MF_01808">
    <property type="entry name" value="Recomb_XerC_XerD"/>
    <property type="match status" value="1"/>
</dbReference>
<dbReference type="InterPro" id="IPR044068">
    <property type="entry name" value="CB"/>
</dbReference>
<comment type="subunit">
    <text evidence="11">Forms a cyclic heterotetrameric complex composed of two molecules of XerC and two molecules of XerD.</text>
</comment>
<keyword evidence="7 11" id="KW-0229">DNA integration</keyword>
<sequence length="314" mass="34855">MPVSRKACCVAVPNDPHLDRFLDALWLEDGLSGNTLAAYRRDLQALAGWMLAHAEGRPLVQARETDLMGYVSVRHAGSKPSSAGRRLSVFRRFYRWALREHLATADPTLKLDPPRQRLRTPATLTETQVDALLQAPDLGEPLGLRDRAMLELMYASGLRVSELVDLKAVHVSRSDGVVRVTGKGSKERLVPFGQEAGEWLRRYADEARAAILGGQVSDALFVTARGGAMTRQMFWKLIRKYSIVAGITQHLSPHTLRHAFATHLLNHGADLRVVQMLLGHADISTTQIYTHVARERLKQLHLAHHPRGGGEQSA</sequence>
<feature type="active site" evidence="11">
    <location>
        <position position="183"/>
    </location>
</feature>
<feature type="domain" description="Core-binding (CB)" evidence="13">
    <location>
        <begin position="12"/>
        <end position="98"/>
    </location>
</feature>
<evidence type="ECO:0000256" key="3">
    <source>
        <dbReference type="ARBA" id="ARBA00015810"/>
    </source>
</evidence>
<keyword evidence="9 11" id="KW-0233">DNA recombination</keyword>
<feature type="active site" evidence="11">
    <location>
        <position position="159"/>
    </location>
</feature>
<keyword evidence="5 11" id="KW-0132">Cell division</keyword>
<dbReference type="Pfam" id="PF00589">
    <property type="entry name" value="Phage_integrase"/>
    <property type="match status" value="1"/>
</dbReference>
<dbReference type="CDD" id="cd00798">
    <property type="entry name" value="INT_XerDC_C"/>
    <property type="match status" value="1"/>
</dbReference>
<dbReference type="GO" id="GO:0007059">
    <property type="term" value="P:chromosome segregation"/>
    <property type="evidence" value="ECO:0007669"/>
    <property type="project" value="UniProtKB-UniRule"/>
</dbReference>
<dbReference type="InterPro" id="IPR002104">
    <property type="entry name" value="Integrase_catalytic"/>
</dbReference>
<comment type="function">
    <text evidence="11">Site-specific tyrosine recombinase, which acts by catalyzing the cutting and rejoining of the recombining DNA molecules. The XerC-XerD complex is essential to convert dimers of the bacterial chromosome into monomers to permit their segregation at cell division. It also contributes to the segregational stability of plasmids.</text>
</comment>
<keyword evidence="15" id="KW-1185">Reference proteome</keyword>
<dbReference type="GO" id="GO:0051301">
    <property type="term" value="P:cell division"/>
    <property type="evidence" value="ECO:0007669"/>
    <property type="project" value="UniProtKB-KW"/>
</dbReference>
<evidence type="ECO:0000256" key="8">
    <source>
        <dbReference type="ARBA" id="ARBA00023125"/>
    </source>
</evidence>
<dbReference type="InterPro" id="IPR023009">
    <property type="entry name" value="Tyrosine_recombinase_XerC/XerD"/>
</dbReference>
<dbReference type="InterPro" id="IPR011010">
    <property type="entry name" value="DNA_brk_join_enz"/>
</dbReference>
<dbReference type="EMBL" id="RSED01000002">
    <property type="protein sequence ID" value="RRS05770.1"/>
    <property type="molecule type" value="Genomic_DNA"/>
</dbReference>
<dbReference type="AlphaFoldDB" id="A0A3R8SBG6"/>
<feature type="domain" description="Tyr recombinase" evidence="12">
    <location>
        <begin position="119"/>
        <end position="302"/>
    </location>
</feature>
<evidence type="ECO:0000256" key="7">
    <source>
        <dbReference type="ARBA" id="ARBA00022908"/>
    </source>
</evidence>
<comment type="subcellular location">
    <subcellularLocation>
        <location evidence="1 11">Cytoplasm</location>
    </subcellularLocation>
</comment>
<dbReference type="GO" id="GO:0009037">
    <property type="term" value="F:tyrosine-based site-specific recombinase activity"/>
    <property type="evidence" value="ECO:0007669"/>
    <property type="project" value="UniProtKB-UniRule"/>
</dbReference>
<dbReference type="GO" id="GO:0006313">
    <property type="term" value="P:DNA transposition"/>
    <property type="evidence" value="ECO:0007669"/>
    <property type="project" value="UniProtKB-UniRule"/>
</dbReference>